<dbReference type="EMBL" id="KE561158">
    <property type="protein sequence ID" value="EPZ32365.1"/>
    <property type="molecule type" value="Genomic_DNA"/>
</dbReference>
<keyword evidence="3" id="KW-1185">Reference proteome</keyword>
<organism evidence="2 3">
    <name type="scientific">Rozella allomycis (strain CSF55)</name>
    <dbReference type="NCBI Taxonomy" id="988480"/>
    <lineage>
        <taxon>Eukaryota</taxon>
        <taxon>Fungi</taxon>
        <taxon>Fungi incertae sedis</taxon>
        <taxon>Cryptomycota</taxon>
        <taxon>Cryptomycota incertae sedis</taxon>
        <taxon>Rozella</taxon>
    </lineage>
</organism>
<sequence length="88" mass="9929">MYALVHLFAPILICFASSFINSLMAGIEFTIPRGIVNKTEFINNYIFTFATVVYFTAKATHYVSYKANKNDHQQAKGGDNASKKHLKH</sequence>
<feature type="chain" id="PRO_5001704730" evidence="1">
    <location>
        <begin position="17"/>
        <end position="88"/>
    </location>
</feature>
<evidence type="ECO:0000313" key="3">
    <source>
        <dbReference type="Proteomes" id="UP000030755"/>
    </source>
</evidence>
<accession>A0A075AQD1</accession>
<evidence type="ECO:0000256" key="1">
    <source>
        <dbReference type="SAM" id="SignalP"/>
    </source>
</evidence>
<reference evidence="2 3" key="1">
    <citation type="journal article" date="2013" name="Curr. Biol.">
        <title>Shared signatures of parasitism and phylogenomics unite Cryptomycota and microsporidia.</title>
        <authorList>
            <person name="James T.Y."/>
            <person name="Pelin A."/>
            <person name="Bonen L."/>
            <person name="Ahrendt S."/>
            <person name="Sain D."/>
            <person name="Corradi N."/>
            <person name="Stajich J.E."/>
        </authorList>
    </citation>
    <scope>NUCLEOTIDE SEQUENCE [LARGE SCALE GENOMIC DNA]</scope>
    <source>
        <strain evidence="2 3">CSF55</strain>
    </source>
</reference>
<keyword evidence="1" id="KW-0732">Signal</keyword>
<protein>
    <submittedName>
        <fullName evidence="2">Uncharacterized protein</fullName>
    </submittedName>
</protein>
<proteinExistence type="predicted"/>
<dbReference type="HOGENOM" id="CLU_2470369_0_0_1"/>
<dbReference type="Proteomes" id="UP000030755">
    <property type="component" value="Unassembled WGS sequence"/>
</dbReference>
<evidence type="ECO:0000313" key="2">
    <source>
        <dbReference type="EMBL" id="EPZ32365.1"/>
    </source>
</evidence>
<dbReference type="AlphaFoldDB" id="A0A075AQD1"/>
<gene>
    <name evidence="2" type="ORF">O9G_002205</name>
</gene>
<name>A0A075AQD1_ROZAC</name>
<feature type="signal peptide" evidence="1">
    <location>
        <begin position="1"/>
        <end position="16"/>
    </location>
</feature>